<gene>
    <name evidence="2" type="ORF">CV83915_00161</name>
</gene>
<dbReference type="EMBL" id="CP024978">
    <property type="protein sequence ID" value="ATZ30540.1"/>
    <property type="molecule type" value="Genomic_DNA"/>
</dbReference>
<dbReference type="PANTHER" id="PTHR37829:SF3">
    <property type="entry name" value="PROTEIN JAYE-RELATED"/>
    <property type="match status" value="1"/>
</dbReference>
<evidence type="ECO:0000259" key="1">
    <source>
        <dbReference type="Pfam" id="PF07157"/>
    </source>
</evidence>
<dbReference type="InterPro" id="IPR052399">
    <property type="entry name" value="Phage_Baseplate_Assmbl_Protein"/>
</dbReference>
<dbReference type="Proteomes" id="UP000236551">
    <property type="component" value="Chromosome"/>
</dbReference>
<dbReference type="RefSeq" id="WP_063079844.1">
    <property type="nucleotide sequence ID" value="NZ_BFNC01000333.1"/>
</dbReference>
<dbReference type="PANTHER" id="PTHR37829">
    <property type="entry name" value="PHAGE-LIKE ELEMENT PBSX PROTEIN XKDT"/>
    <property type="match status" value="1"/>
</dbReference>
<dbReference type="InterPro" id="IPR009826">
    <property type="entry name" value="DNA_circ_N"/>
</dbReference>
<protein>
    <submittedName>
        <fullName evidence="2">DMT family permease</fullName>
    </submittedName>
</protein>
<feature type="domain" description="DNA circulation N-terminal" evidence="1">
    <location>
        <begin position="26"/>
        <end position="119"/>
    </location>
</feature>
<proteinExistence type="predicted"/>
<accession>A0A2H4TLV5</accession>
<sequence length="468" mass="49956">MGIITDAVSSALGLSSSGGWEWQSHIHQASFCGVPFGVIAGEGVYGRRVAVHEYPYRDTVWVEDLGRSARKFTLRGFLIQDSLVYSAGDVFSQRDALVAACETSGGGLLVHPTLGEMTVYVPDGGLRIEEGVESGRVFSFTLTVIESGEKAFSLVTGTTSTSSETWYQTLTTTATVTLAAITGEMNSVTGAVKTIKSTVSAWKTIFSRAVTSVTSMTSTVSSLYSPDSYGRYCRGSDTPSGSTASSLATWLATTDADDDSILETIQACSVQDRSAAESATAVLEDITSVSGAVSAIQAVIITLAEATGSDTEKIRVMAEIASAEDGTYYEGEAANAISAAVQALIRTLGAGAMLWRLMQYSPRGHDDAVLVMRKARTVTETVLLLLADRTDDDSYDALNAQYTQFVTHWQTNYLSQQDVMKVTSRSPQPSLALANRLYQDASRADELVQAVSPVHPAFMPLSFTARNT</sequence>
<evidence type="ECO:0000313" key="3">
    <source>
        <dbReference type="Proteomes" id="UP000236551"/>
    </source>
</evidence>
<reference evidence="2 3" key="1">
    <citation type="submission" date="2017-11" db="EMBL/GenBank/DDBJ databases">
        <title>Escherichia coli CV839-15 Genome sequencing and assembly.</title>
        <authorList>
            <person name="Li Z."/>
            <person name="Song N."/>
            <person name="Li W."/>
            <person name="Philip H.R."/>
            <person name="Bu Z."/>
            <person name="Siguo L."/>
        </authorList>
    </citation>
    <scope>NUCLEOTIDE SEQUENCE [LARGE SCALE GENOMIC DNA]</scope>
    <source>
        <strain evidence="2 3">CV839-15</strain>
    </source>
</reference>
<dbReference type="Pfam" id="PF07157">
    <property type="entry name" value="DNA_circ_N"/>
    <property type="match status" value="1"/>
</dbReference>
<dbReference type="AlphaFoldDB" id="A0A2H4TLV5"/>
<evidence type="ECO:0000313" key="2">
    <source>
        <dbReference type="EMBL" id="ATZ30540.1"/>
    </source>
</evidence>
<organism evidence="2 3">
    <name type="scientific">Escherichia coli</name>
    <dbReference type="NCBI Taxonomy" id="562"/>
    <lineage>
        <taxon>Bacteria</taxon>
        <taxon>Pseudomonadati</taxon>
        <taxon>Pseudomonadota</taxon>
        <taxon>Gammaproteobacteria</taxon>
        <taxon>Enterobacterales</taxon>
        <taxon>Enterobacteriaceae</taxon>
        <taxon>Escherichia</taxon>
    </lineage>
</organism>
<name>A0A2H4TLV5_ECOLX</name>